<dbReference type="PANTHER" id="PTHR12843:SF5">
    <property type="entry name" value="EEF1A LYSINE METHYLTRANSFERASE 2"/>
    <property type="match status" value="1"/>
</dbReference>
<comment type="function">
    <text evidence="5">S-adenosyl-L-methionine-dependent protein-lysine N-methyltransferase that mono- and dimethylates elongation factor 1-alpha at 'Lys-316'. May play a role in intracellular transport.</text>
</comment>
<evidence type="ECO:0000256" key="3">
    <source>
        <dbReference type="ARBA" id="ARBA00022679"/>
    </source>
</evidence>
<dbReference type="CDD" id="cd02440">
    <property type="entry name" value="AdoMet_MTases"/>
    <property type="match status" value="1"/>
</dbReference>
<keyword evidence="5" id="KW-0813">Transport</keyword>
<dbReference type="AlphaFoldDB" id="A0AAD7QTN3"/>
<dbReference type="PANTHER" id="PTHR12843">
    <property type="entry name" value="PROTEIN-LYSINE N-METHYLTRANSFERASE METTL10"/>
    <property type="match status" value="1"/>
</dbReference>
<dbReference type="InterPro" id="IPR025714">
    <property type="entry name" value="Methyltranfer_dom"/>
</dbReference>
<keyword evidence="8" id="KW-1185">Reference proteome</keyword>
<comment type="similarity">
    <text evidence="5">Belongs to the class I-like SAM-binding methyltransferase superfamily. EFM4 family.</text>
</comment>
<dbReference type="GO" id="GO:0016279">
    <property type="term" value="F:protein-lysine N-methyltransferase activity"/>
    <property type="evidence" value="ECO:0007669"/>
    <property type="project" value="UniProtKB-UniRule"/>
</dbReference>
<dbReference type="Proteomes" id="UP001217417">
    <property type="component" value="Unassembled WGS sequence"/>
</dbReference>
<dbReference type="EMBL" id="JARPMG010000007">
    <property type="protein sequence ID" value="KAJ8099497.1"/>
    <property type="molecule type" value="Genomic_DNA"/>
</dbReference>
<evidence type="ECO:0000313" key="8">
    <source>
        <dbReference type="Proteomes" id="UP001217417"/>
    </source>
</evidence>
<evidence type="ECO:0000256" key="2">
    <source>
        <dbReference type="ARBA" id="ARBA00022603"/>
    </source>
</evidence>
<accession>A0AAD7QTN3</accession>
<keyword evidence="4 5" id="KW-0949">S-adenosyl-L-methionine</keyword>
<dbReference type="GO" id="GO:0032259">
    <property type="term" value="P:methylation"/>
    <property type="evidence" value="ECO:0007669"/>
    <property type="project" value="UniProtKB-KW"/>
</dbReference>
<reference evidence="7" key="1">
    <citation type="submission" date="2023-03" db="EMBL/GenBank/DDBJ databases">
        <title>Near-Complete genome sequence of Lipomyces tetrasporous NRRL Y-64009, an oleaginous yeast capable of growing on lignocellulosic hydrolysates.</title>
        <authorList>
            <consortium name="Lawrence Berkeley National Laboratory"/>
            <person name="Jagtap S.S."/>
            <person name="Liu J.-J."/>
            <person name="Walukiewicz H.E."/>
            <person name="Pangilinan J."/>
            <person name="Lipzen A."/>
            <person name="Ahrendt S."/>
            <person name="Koriabine M."/>
            <person name="Cobaugh K."/>
            <person name="Salamov A."/>
            <person name="Yoshinaga Y."/>
            <person name="Ng V."/>
            <person name="Daum C."/>
            <person name="Grigoriev I.V."/>
            <person name="Slininger P.J."/>
            <person name="Dien B.S."/>
            <person name="Jin Y.-S."/>
            <person name="Rao C.V."/>
        </authorList>
    </citation>
    <scope>NUCLEOTIDE SEQUENCE</scope>
    <source>
        <strain evidence="7">NRRL Y-64009</strain>
    </source>
</reference>
<dbReference type="SUPFAM" id="SSF53335">
    <property type="entry name" value="S-adenosyl-L-methionine-dependent methyltransferases"/>
    <property type="match status" value="1"/>
</dbReference>
<comment type="subcellular location">
    <subcellularLocation>
        <location evidence="5">Cytoplasm</location>
    </subcellularLocation>
</comment>
<dbReference type="GO" id="GO:0016192">
    <property type="term" value="P:vesicle-mediated transport"/>
    <property type="evidence" value="ECO:0007669"/>
    <property type="project" value="UniProtKB-UniRule"/>
</dbReference>
<dbReference type="InterPro" id="IPR026635">
    <property type="entry name" value="Efm4/METTL10"/>
</dbReference>
<dbReference type="Pfam" id="PF13847">
    <property type="entry name" value="Methyltransf_31"/>
    <property type="match status" value="1"/>
</dbReference>
<comment type="caution">
    <text evidence="7">The sequence shown here is derived from an EMBL/GenBank/DDBJ whole genome shotgun (WGS) entry which is preliminary data.</text>
</comment>
<keyword evidence="2 5" id="KW-0489">Methyltransferase</keyword>
<evidence type="ECO:0000259" key="6">
    <source>
        <dbReference type="Pfam" id="PF13847"/>
    </source>
</evidence>
<evidence type="ECO:0000256" key="1">
    <source>
        <dbReference type="ARBA" id="ARBA00022490"/>
    </source>
</evidence>
<evidence type="ECO:0000313" key="7">
    <source>
        <dbReference type="EMBL" id="KAJ8099497.1"/>
    </source>
</evidence>
<dbReference type="InterPro" id="IPR029063">
    <property type="entry name" value="SAM-dependent_MTases_sf"/>
</dbReference>
<dbReference type="Gene3D" id="3.40.50.150">
    <property type="entry name" value="Vaccinia Virus protein VP39"/>
    <property type="match status" value="1"/>
</dbReference>
<organism evidence="7 8">
    <name type="scientific">Lipomyces tetrasporus</name>
    <dbReference type="NCBI Taxonomy" id="54092"/>
    <lineage>
        <taxon>Eukaryota</taxon>
        <taxon>Fungi</taxon>
        <taxon>Dikarya</taxon>
        <taxon>Ascomycota</taxon>
        <taxon>Saccharomycotina</taxon>
        <taxon>Lipomycetes</taxon>
        <taxon>Lipomycetales</taxon>
        <taxon>Lipomycetaceae</taxon>
        <taxon>Lipomyces</taxon>
    </lineage>
</organism>
<name>A0AAD7QTN3_9ASCO</name>
<gene>
    <name evidence="5" type="primary">EFM4</name>
    <name evidence="7" type="ORF">POJ06DRAFT_136240</name>
</gene>
<feature type="domain" description="Methyltransferase" evidence="6">
    <location>
        <begin position="76"/>
        <end position="233"/>
    </location>
</feature>
<dbReference type="GO" id="GO:0005737">
    <property type="term" value="C:cytoplasm"/>
    <property type="evidence" value="ECO:0007669"/>
    <property type="project" value="UniProtKB-SubCell"/>
</dbReference>
<protein>
    <recommendedName>
        <fullName evidence="5">Protein-lysine N-methyltransferase EFM4</fullName>
        <ecNumber evidence="5">2.1.1.-</ecNumber>
    </recommendedName>
    <alternativeName>
        <fullName evidence="5">Elongation factor methyltransferase 4</fullName>
    </alternativeName>
</protein>
<keyword evidence="3 5" id="KW-0808">Transferase</keyword>
<evidence type="ECO:0000256" key="5">
    <source>
        <dbReference type="HAMAP-Rule" id="MF_03188"/>
    </source>
</evidence>
<proteinExistence type="inferred from homology"/>
<evidence type="ECO:0000256" key="4">
    <source>
        <dbReference type="ARBA" id="ARBA00022691"/>
    </source>
</evidence>
<sequence>MAEQVEKLIPSKLGTKEYWDDFYALEQQNFTENSDDEGEVWFADVDAEDKIIEFLIDRTASSDTARNDNCPFSRTSTSVIDLGTGNGHLLFRLRSEGGFMGRLCGIDYAETSVVFARQILAKRKDEHQVNDPVNNITFEHVDLLNLPNDMKNEAWDLVLDKGTLDAIALNSEVIRDGMTGVDLFPTVVRDELVRVGGIILITSCNFTEEELLQLFSVEGLQVWKTIKYPVYEYAGIKGQSISSVAFRRTK</sequence>
<dbReference type="HAMAP" id="MF_03188">
    <property type="entry name" value="Methyltr_EFM4"/>
    <property type="match status" value="1"/>
</dbReference>
<keyword evidence="1 5" id="KW-0963">Cytoplasm</keyword>
<dbReference type="EC" id="2.1.1.-" evidence="5"/>